<sequence>MTSSYAFHRCSDWTSPCDGGALCLTSGTLPRRQRRNFLRGKEQPPAFLAVEHKRPETRKLSCENTVKCLKSENPTTLKD</sequence>
<evidence type="ECO:0000313" key="1">
    <source>
        <dbReference type="EMBL" id="KAK7143489.1"/>
    </source>
</evidence>
<proteinExistence type="predicted"/>
<protein>
    <submittedName>
        <fullName evidence="1">Uncharacterized protein</fullName>
    </submittedName>
</protein>
<dbReference type="Proteomes" id="UP001364617">
    <property type="component" value="Unassembled WGS sequence"/>
</dbReference>
<dbReference type="AlphaFoldDB" id="A0AAN9H059"/>
<gene>
    <name evidence="1" type="ORF">R3I93_014599</name>
    <name evidence="2" type="ORF">R3I93_014601</name>
</gene>
<accession>A0AAN9H059</accession>
<reference evidence="1 3" key="1">
    <citation type="submission" date="2024-02" db="EMBL/GenBank/DDBJ databases">
        <title>Chromosome-level genome assembly of the Eurasian Minnow (Phoxinus phoxinus).</title>
        <authorList>
            <person name="Oriowo T.O."/>
            <person name="Martin S."/>
            <person name="Stange M."/>
            <person name="Chrysostomakis Y."/>
            <person name="Brown T."/>
            <person name="Winkler S."/>
            <person name="Kukowka S."/>
            <person name="Myers E.W."/>
            <person name="Bohne A."/>
        </authorList>
    </citation>
    <scope>NUCLEOTIDE SEQUENCE [LARGE SCALE GENOMIC DNA]</scope>
    <source>
        <strain evidence="1">ZFMK-TIS-60720</strain>
        <tissue evidence="1">Whole Organism</tissue>
    </source>
</reference>
<dbReference type="EMBL" id="JAYKXH010000015">
    <property type="protein sequence ID" value="KAK7143491.1"/>
    <property type="molecule type" value="Genomic_DNA"/>
</dbReference>
<keyword evidence="3" id="KW-1185">Reference proteome</keyword>
<organism evidence="1 3">
    <name type="scientific">Phoxinus phoxinus</name>
    <name type="common">Eurasian minnow</name>
    <dbReference type="NCBI Taxonomy" id="58324"/>
    <lineage>
        <taxon>Eukaryota</taxon>
        <taxon>Metazoa</taxon>
        <taxon>Chordata</taxon>
        <taxon>Craniata</taxon>
        <taxon>Vertebrata</taxon>
        <taxon>Euteleostomi</taxon>
        <taxon>Actinopterygii</taxon>
        <taxon>Neopterygii</taxon>
        <taxon>Teleostei</taxon>
        <taxon>Ostariophysi</taxon>
        <taxon>Cypriniformes</taxon>
        <taxon>Leuciscidae</taxon>
        <taxon>Phoxininae</taxon>
        <taxon>Phoxinus</taxon>
    </lineage>
</organism>
<name>A0AAN9H059_9TELE</name>
<comment type="caution">
    <text evidence="1">The sequence shown here is derived from an EMBL/GenBank/DDBJ whole genome shotgun (WGS) entry which is preliminary data.</text>
</comment>
<evidence type="ECO:0000313" key="3">
    <source>
        <dbReference type="Proteomes" id="UP001364617"/>
    </source>
</evidence>
<dbReference type="EMBL" id="JAYKXH010000015">
    <property type="protein sequence ID" value="KAK7143489.1"/>
    <property type="molecule type" value="Genomic_DNA"/>
</dbReference>
<evidence type="ECO:0000313" key="2">
    <source>
        <dbReference type="EMBL" id="KAK7143491.1"/>
    </source>
</evidence>